<dbReference type="Pfam" id="PF02357">
    <property type="entry name" value="NusG"/>
    <property type="match status" value="1"/>
</dbReference>
<evidence type="ECO:0000313" key="5">
    <source>
        <dbReference type="EMBL" id="MDM8157574.1"/>
    </source>
</evidence>
<name>A0ABT7UD74_9FIRM</name>
<dbReference type="NCBIfam" id="NF033641">
    <property type="entry name" value="antiterm_LoaP"/>
    <property type="match status" value="1"/>
</dbReference>
<keyword evidence="3" id="KW-0804">Transcription</keyword>
<dbReference type="InterPro" id="IPR036735">
    <property type="entry name" value="NGN_dom_sf"/>
</dbReference>
<keyword evidence="2" id="KW-0805">Transcription regulation</keyword>
<dbReference type="InterPro" id="IPR043425">
    <property type="entry name" value="NusG-like"/>
</dbReference>
<dbReference type="InterPro" id="IPR014722">
    <property type="entry name" value="Rib_uL2_dom2"/>
</dbReference>
<dbReference type="SUPFAM" id="SSF82679">
    <property type="entry name" value="N-utilization substance G protein NusG, N-terminal domain"/>
    <property type="match status" value="1"/>
</dbReference>
<dbReference type="CDD" id="cd06091">
    <property type="entry name" value="KOW_NusG"/>
    <property type="match status" value="1"/>
</dbReference>
<keyword evidence="1" id="KW-0889">Transcription antitermination</keyword>
<accession>A0ABT7UD74</accession>
<reference evidence="5" key="1">
    <citation type="submission" date="2023-06" db="EMBL/GenBank/DDBJ databases">
        <title>Identification and characterization of horizontal gene transfer across gut microbiota members of farm animals based on homology search.</title>
        <authorList>
            <person name="Schwarzerova J."/>
            <person name="Nykrynova M."/>
            <person name="Jureckova K."/>
            <person name="Cejkova D."/>
            <person name="Rychlik I."/>
        </authorList>
    </citation>
    <scope>NUCLEOTIDE SEQUENCE</scope>
    <source>
        <strain evidence="5">ET39</strain>
    </source>
</reference>
<dbReference type="Gene3D" id="2.30.30.30">
    <property type="match status" value="1"/>
</dbReference>
<comment type="caution">
    <text evidence="5">The sequence shown here is derived from an EMBL/GenBank/DDBJ whole genome shotgun (WGS) entry which is preliminary data.</text>
</comment>
<dbReference type="Proteomes" id="UP001529340">
    <property type="component" value="Unassembled WGS sequence"/>
</dbReference>
<dbReference type="RefSeq" id="WP_289608016.1">
    <property type="nucleotide sequence ID" value="NZ_JAUDCG010000033.1"/>
</dbReference>
<protein>
    <submittedName>
        <fullName evidence="5">Antiterminator LoaP</fullName>
    </submittedName>
</protein>
<keyword evidence="6" id="KW-1185">Reference proteome</keyword>
<dbReference type="InterPro" id="IPR047663">
    <property type="entry name" value="Transcription_antiterm_LoaP"/>
</dbReference>
<dbReference type="Gene3D" id="3.30.70.940">
    <property type="entry name" value="NusG, N-terminal domain"/>
    <property type="match status" value="1"/>
</dbReference>
<organism evidence="5 6">
    <name type="scientific">Amedibacillus dolichus</name>
    <dbReference type="NCBI Taxonomy" id="31971"/>
    <lineage>
        <taxon>Bacteria</taxon>
        <taxon>Bacillati</taxon>
        <taxon>Bacillota</taxon>
        <taxon>Erysipelotrichia</taxon>
        <taxon>Erysipelotrichales</taxon>
        <taxon>Erysipelotrichaceae</taxon>
        <taxon>Amedibacillus</taxon>
    </lineage>
</organism>
<gene>
    <name evidence="5" type="primary">loaP</name>
    <name evidence="5" type="ORF">QUV96_07980</name>
</gene>
<evidence type="ECO:0000313" key="6">
    <source>
        <dbReference type="Proteomes" id="UP001529340"/>
    </source>
</evidence>
<evidence type="ECO:0000259" key="4">
    <source>
        <dbReference type="Pfam" id="PF02357"/>
    </source>
</evidence>
<proteinExistence type="predicted"/>
<dbReference type="PANTHER" id="PTHR30265">
    <property type="entry name" value="RHO-INTERACTING TRANSCRIPTION TERMINATION FACTOR NUSG"/>
    <property type="match status" value="1"/>
</dbReference>
<evidence type="ECO:0000256" key="1">
    <source>
        <dbReference type="ARBA" id="ARBA00022814"/>
    </source>
</evidence>
<dbReference type="SUPFAM" id="SSF50104">
    <property type="entry name" value="Translation proteins SH3-like domain"/>
    <property type="match status" value="1"/>
</dbReference>
<evidence type="ECO:0000256" key="3">
    <source>
        <dbReference type="ARBA" id="ARBA00023163"/>
    </source>
</evidence>
<dbReference type="InterPro" id="IPR006645">
    <property type="entry name" value="NGN-like_dom"/>
</dbReference>
<dbReference type="InterPro" id="IPR008991">
    <property type="entry name" value="Translation_prot_SH3-like_sf"/>
</dbReference>
<reference evidence="5" key="2">
    <citation type="submission" date="2023-06" db="EMBL/GenBank/DDBJ databases">
        <authorList>
            <person name="Zeman M."/>
            <person name="Kubasova T."/>
            <person name="Jahodarova E."/>
            <person name="Nykrynova M."/>
            <person name="Rychlik I."/>
        </authorList>
    </citation>
    <scope>NUCLEOTIDE SEQUENCE</scope>
    <source>
        <strain evidence="5">ET39</strain>
    </source>
</reference>
<sequence>MEEQWYVIQVRSGKEEWVMRCCALMIDDPCLRKSFLPFSKRLRKVRGEWIEREEILFPGYVFLISDDPTRLYQELKKIPDLTKMLGREKEEIYPLPQDEVAFLKAFGEEDQVVDISRGCIEGDAVIVEQGPLKGKEGLIRRIDRHKRIAEIEIEFLGERRKAKVGLEIVRKNI</sequence>
<feature type="domain" description="NusG-like N-terminal" evidence="4">
    <location>
        <begin position="4"/>
        <end position="101"/>
    </location>
</feature>
<dbReference type="EMBL" id="JAUDCG010000033">
    <property type="protein sequence ID" value="MDM8157574.1"/>
    <property type="molecule type" value="Genomic_DNA"/>
</dbReference>
<dbReference type="PANTHER" id="PTHR30265:SF4">
    <property type="entry name" value="KOW MOTIF FAMILY PROTEIN, EXPRESSED"/>
    <property type="match status" value="1"/>
</dbReference>
<evidence type="ECO:0000256" key="2">
    <source>
        <dbReference type="ARBA" id="ARBA00023015"/>
    </source>
</evidence>